<sequence length="789" mass="89398">MAGYDPRLSLNVGSVLFYTSDVKKPHWTKTQLSLLRARKYFQSILPPPDFIDTFSDDYVNILLEYVRDAYSNIKREATDLETDSIMTAALSDTLGGYFKAWVLPVAKLDYYGGTISQDNVIKLFQFYSEIKSYLDTDGEGWYVPDDSFINSIPINVAMRPHEQMIDPCGQFAYFEKTQDGVGILLPTVNWNEKSSTLFVPLKNVSLIPMIARDTSNSLVKYYDTAKNCLAEYNPADIEKFDTRFQSWLIKNIIPHLKDEHLYLALGNVLSLLNMTNKHYDNISLIDRSAKHPFLIEPTTKKEVPSKKVTIILIILFLEIMWCIPAVIYLLCSKKKKDCTSNVYLFIDHNKPDKPDKECPLQDNKQNNTKFCRKNTTINPIKINPDCKSIDSEDLETQFPSTVVCRTSTITSALQLGRKKEAYYMEFQGQYPSSHLTRVTGTGSRAYYSYKNQSSEAIGTPPNPHDNKISASKKRSDSPRTVEANHVKALPSQSGFAHSEMNVNSLPKKIYVSKDSKVLITPNNNKSSKNVSRRKTNHSRDQKTVAQNKVENQYYENVVEKKKVKPVKIPSAILKTSDPKCVKKSAASLITTKESATVHIEKEQSNVFYFADTAICPCTGCEHVVSAVQEEISEEVSVKKQLLTDNIVQPIVSSNTEYNIDNKLIEIKSPRPVKEYLMSTRSKKSNIEISDNVTNYFEMSIEEPMTEISLNIGPVQITKEYKRSKIPKLTNSSKLVISRISERIQEALSPIPEVKHKSLIPQPKKKTLDDMALVSPSCGTIAYNQLNETF</sequence>
<dbReference type="EMBL" id="CADEBD010000393">
    <property type="protein sequence ID" value="CAB3253814.1"/>
    <property type="molecule type" value="Genomic_DNA"/>
</dbReference>
<organism evidence="3 5">
    <name type="scientific">Arctia plantaginis</name>
    <name type="common">Wood tiger moth</name>
    <name type="synonym">Phalaena plantaginis</name>
    <dbReference type="NCBI Taxonomy" id="874455"/>
    <lineage>
        <taxon>Eukaryota</taxon>
        <taxon>Metazoa</taxon>
        <taxon>Ecdysozoa</taxon>
        <taxon>Arthropoda</taxon>
        <taxon>Hexapoda</taxon>
        <taxon>Insecta</taxon>
        <taxon>Pterygota</taxon>
        <taxon>Neoptera</taxon>
        <taxon>Endopterygota</taxon>
        <taxon>Lepidoptera</taxon>
        <taxon>Glossata</taxon>
        <taxon>Ditrysia</taxon>
        <taxon>Noctuoidea</taxon>
        <taxon>Erebidae</taxon>
        <taxon>Arctiinae</taxon>
        <taxon>Arctia</taxon>
    </lineage>
</organism>
<dbReference type="Proteomes" id="UP000494256">
    <property type="component" value="Unassembled WGS sequence"/>
</dbReference>
<dbReference type="AlphaFoldDB" id="A0A8S1AHJ9"/>
<protein>
    <submittedName>
        <fullName evidence="3">Uncharacterized protein</fullName>
    </submittedName>
</protein>
<feature type="compositionally biased region" description="Basic and acidic residues" evidence="1">
    <location>
        <begin position="473"/>
        <end position="482"/>
    </location>
</feature>
<evidence type="ECO:0000313" key="6">
    <source>
        <dbReference type="Proteomes" id="UP000494256"/>
    </source>
</evidence>
<comment type="caution">
    <text evidence="3">The sequence shown here is derived from an EMBL/GenBank/DDBJ whole genome shotgun (WGS) entry which is preliminary data.</text>
</comment>
<dbReference type="OrthoDB" id="7456429at2759"/>
<feature type="transmembrane region" description="Helical" evidence="2">
    <location>
        <begin position="308"/>
        <end position="330"/>
    </location>
</feature>
<keyword evidence="2" id="KW-0472">Membrane</keyword>
<keyword evidence="2" id="KW-0812">Transmembrane</keyword>
<feature type="region of interest" description="Disordered" evidence="1">
    <location>
        <begin position="519"/>
        <end position="546"/>
    </location>
</feature>
<dbReference type="EMBL" id="CADEBC010000520">
    <property type="protein sequence ID" value="CAB3244090.1"/>
    <property type="molecule type" value="Genomic_DNA"/>
</dbReference>
<accession>A0A8S1AHJ9</accession>
<proteinExistence type="predicted"/>
<feature type="region of interest" description="Disordered" evidence="1">
    <location>
        <begin position="453"/>
        <end position="482"/>
    </location>
</feature>
<gene>
    <name evidence="4" type="ORF">APLA_LOCUS14442</name>
    <name evidence="3" type="ORF">APLA_LOCUS9768</name>
</gene>
<reference evidence="5 6" key="1">
    <citation type="submission" date="2020-04" db="EMBL/GenBank/DDBJ databases">
        <authorList>
            <person name="Wallbank WR R."/>
            <person name="Pardo Diaz C."/>
            <person name="Kozak K."/>
            <person name="Martin S."/>
            <person name="Jiggins C."/>
            <person name="Moest M."/>
            <person name="Warren A I."/>
            <person name="Byers J.R.P. K."/>
            <person name="Montejo-Kovacevich G."/>
            <person name="Yen C E."/>
        </authorList>
    </citation>
    <scope>NUCLEOTIDE SEQUENCE [LARGE SCALE GENOMIC DNA]</scope>
</reference>
<evidence type="ECO:0000256" key="1">
    <source>
        <dbReference type="SAM" id="MobiDB-lite"/>
    </source>
</evidence>
<evidence type="ECO:0000313" key="5">
    <source>
        <dbReference type="Proteomes" id="UP000494106"/>
    </source>
</evidence>
<keyword evidence="2" id="KW-1133">Transmembrane helix</keyword>
<keyword evidence="5" id="KW-1185">Reference proteome</keyword>
<evidence type="ECO:0000256" key="2">
    <source>
        <dbReference type="SAM" id="Phobius"/>
    </source>
</evidence>
<dbReference type="Proteomes" id="UP000494106">
    <property type="component" value="Unassembled WGS sequence"/>
</dbReference>
<name>A0A8S1AHJ9_ARCPL</name>
<evidence type="ECO:0000313" key="3">
    <source>
        <dbReference type="EMBL" id="CAB3244090.1"/>
    </source>
</evidence>
<evidence type="ECO:0000313" key="4">
    <source>
        <dbReference type="EMBL" id="CAB3253814.1"/>
    </source>
</evidence>